<dbReference type="InterPro" id="IPR000620">
    <property type="entry name" value="EamA_dom"/>
</dbReference>
<accession>A0ABT1SAB6</accession>
<proteinExistence type="inferred from homology"/>
<evidence type="ECO:0000313" key="9">
    <source>
        <dbReference type="EMBL" id="MCQ4923423.1"/>
    </source>
</evidence>
<feature type="transmembrane region" description="Helical" evidence="7">
    <location>
        <begin position="7"/>
        <end position="25"/>
    </location>
</feature>
<keyword evidence="10" id="KW-1185">Reference proteome</keyword>
<organism evidence="9 10">
    <name type="scientific">Tissierella carlieri</name>
    <dbReference type="NCBI Taxonomy" id="689904"/>
    <lineage>
        <taxon>Bacteria</taxon>
        <taxon>Bacillati</taxon>
        <taxon>Bacillota</taxon>
        <taxon>Tissierellia</taxon>
        <taxon>Tissierellales</taxon>
        <taxon>Tissierellaceae</taxon>
        <taxon>Tissierella</taxon>
    </lineage>
</organism>
<feature type="transmembrane region" description="Helical" evidence="7">
    <location>
        <begin position="264"/>
        <end position="282"/>
    </location>
</feature>
<comment type="subcellular location">
    <subcellularLocation>
        <location evidence="1">Cell membrane</location>
        <topology evidence="1">Multi-pass membrane protein</topology>
    </subcellularLocation>
</comment>
<evidence type="ECO:0000256" key="7">
    <source>
        <dbReference type="SAM" id="Phobius"/>
    </source>
</evidence>
<feature type="transmembrane region" description="Helical" evidence="7">
    <location>
        <begin position="176"/>
        <end position="197"/>
    </location>
</feature>
<dbReference type="RefSeq" id="WP_256311410.1">
    <property type="nucleotide sequence ID" value="NZ_JANGAC010000006.1"/>
</dbReference>
<dbReference type="InterPro" id="IPR037185">
    <property type="entry name" value="EmrE-like"/>
</dbReference>
<dbReference type="EMBL" id="JANGAC010000006">
    <property type="protein sequence ID" value="MCQ4923423.1"/>
    <property type="molecule type" value="Genomic_DNA"/>
</dbReference>
<keyword evidence="6 7" id="KW-0472">Membrane</keyword>
<feature type="transmembrane region" description="Helical" evidence="7">
    <location>
        <begin position="209"/>
        <end position="226"/>
    </location>
</feature>
<keyword evidence="3" id="KW-1003">Cell membrane</keyword>
<dbReference type="Pfam" id="PF00892">
    <property type="entry name" value="EamA"/>
    <property type="match status" value="2"/>
</dbReference>
<evidence type="ECO:0000256" key="2">
    <source>
        <dbReference type="ARBA" id="ARBA00007362"/>
    </source>
</evidence>
<feature type="transmembrane region" description="Helical" evidence="7">
    <location>
        <begin position="238"/>
        <end position="258"/>
    </location>
</feature>
<protein>
    <submittedName>
        <fullName evidence="9">DMT family transporter</fullName>
    </submittedName>
</protein>
<evidence type="ECO:0000313" key="10">
    <source>
        <dbReference type="Proteomes" id="UP001524478"/>
    </source>
</evidence>
<gene>
    <name evidence="9" type="ORF">NE686_10025</name>
</gene>
<feature type="domain" description="EamA" evidence="8">
    <location>
        <begin position="9"/>
        <end position="138"/>
    </location>
</feature>
<comment type="similarity">
    <text evidence="2">Belongs to the EamA transporter family.</text>
</comment>
<evidence type="ECO:0000256" key="6">
    <source>
        <dbReference type="ARBA" id="ARBA00023136"/>
    </source>
</evidence>
<comment type="caution">
    <text evidence="9">The sequence shown here is derived from an EMBL/GenBank/DDBJ whole genome shotgun (WGS) entry which is preliminary data.</text>
</comment>
<feature type="domain" description="EamA" evidence="8">
    <location>
        <begin position="147"/>
        <end position="278"/>
    </location>
</feature>
<evidence type="ECO:0000256" key="4">
    <source>
        <dbReference type="ARBA" id="ARBA00022692"/>
    </source>
</evidence>
<keyword evidence="5 7" id="KW-1133">Transmembrane helix</keyword>
<sequence length="292" mass="32340">MTGKKTLYADLSLLLVAVVWGSGFVVTKNALDHVTPYYLLFFRFIISTIILSVIFFNKIRKASIKDIKAGVIIGLFLFAGFAMQTVGLQYTEAGKQAFITATNVVMVPFIYWGISKKRPDKFDLAAAFLCLVGIGILSLNSNLTIGYGDFLTFLCAIMFACHISSTGYFAKESDPYVISIVQLGTAGILSFIFAILFEGTKMNIQTQTLIPILYLSLFSTMFAFLVQTVAQKYTNSTHAAIILSLEAVFGSTFAIIFLKEPFTVRFLIGCIAILISVITSETKWEFLKLKRD</sequence>
<feature type="transmembrane region" description="Helical" evidence="7">
    <location>
        <begin position="151"/>
        <end position="169"/>
    </location>
</feature>
<name>A0ABT1SAB6_9FIRM</name>
<evidence type="ECO:0000259" key="8">
    <source>
        <dbReference type="Pfam" id="PF00892"/>
    </source>
</evidence>
<feature type="transmembrane region" description="Helical" evidence="7">
    <location>
        <begin position="69"/>
        <end position="90"/>
    </location>
</feature>
<keyword evidence="4 7" id="KW-0812">Transmembrane</keyword>
<evidence type="ECO:0000256" key="5">
    <source>
        <dbReference type="ARBA" id="ARBA00022989"/>
    </source>
</evidence>
<dbReference type="InterPro" id="IPR051258">
    <property type="entry name" value="Diverse_Substrate_Transporter"/>
</dbReference>
<evidence type="ECO:0000256" key="3">
    <source>
        <dbReference type="ARBA" id="ARBA00022475"/>
    </source>
</evidence>
<dbReference type="SUPFAM" id="SSF103481">
    <property type="entry name" value="Multidrug resistance efflux transporter EmrE"/>
    <property type="match status" value="2"/>
</dbReference>
<dbReference type="PANTHER" id="PTHR42920">
    <property type="entry name" value="OS03G0707200 PROTEIN-RELATED"/>
    <property type="match status" value="1"/>
</dbReference>
<dbReference type="PANTHER" id="PTHR42920:SF5">
    <property type="entry name" value="EAMA DOMAIN-CONTAINING PROTEIN"/>
    <property type="match status" value="1"/>
</dbReference>
<dbReference type="Proteomes" id="UP001524478">
    <property type="component" value="Unassembled WGS sequence"/>
</dbReference>
<evidence type="ECO:0000256" key="1">
    <source>
        <dbReference type="ARBA" id="ARBA00004651"/>
    </source>
</evidence>
<feature type="transmembrane region" description="Helical" evidence="7">
    <location>
        <begin position="96"/>
        <end position="114"/>
    </location>
</feature>
<feature type="transmembrane region" description="Helical" evidence="7">
    <location>
        <begin position="37"/>
        <end position="57"/>
    </location>
</feature>
<reference evidence="9 10" key="1">
    <citation type="submission" date="2022-06" db="EMBL/GenBank/DDBJ databases">
        <title>Isolation of gut microbiota from human fecal samples.</title>
        <authorList>
            <person name="Pamer E.G."/>
            <person name="Barat B."/>
            <person name="Waligurski E."/>
            <person name="Medina S."/>
            <person name="Paddock L."/>
            <person name="Mostad J."/>
        </authorList>
    </citation>
    <scope>NUCLEOTIDE SEQUENCE [LARGE SCALE GENOMIC DNA]</scope>
    <source>
        <strain evidence="9 10">DFI.7.95</strain>
    </source>
</reference>
<feature type="transmembrane region" description="Helical" evidence="7">
    <location>
        <begin position="126"/>
        <end position="145"/>
    </location>
</feature>